<dbReference type="RefSeq" id="WP_109950308.1">
    <property type="nucleotide sequence ID" value="NZ_CP029551.1"/>
</dbReference>
<proteinExistence type="predicted"/>
<name>A0A2U8VP64_9HYPH</name>
<keyword evidence="2" id="KW-1185">Reference proteome</keyword>
<protein>
    <submittedName>
        <fullName evidence="1">Uncharacterized protein</fullName>
    </submittedName>
</protein>
<evidence type="ECO:0000313" key="2">
    <source>
        <dbReference type="Proteomes" id="UP000246058"/>
    </source>
</evidence>
<evidence type="ECO:0000313" key="1">
    <source>
        <dbReference type="EMBL" id="AWN35182.1"/>
    </source>
</evidence>
<organism evidence="1 2">
    <name type="scientific">Methylobacterium radiodurans</name>
    <dbReference type="NCBI Taxonomy" id="2202828"/>
    <lineage>
        <taxon>Bacteria</taxon>
        <taxon>Pseudomonadati</taxon>
        <taxon>Pseudomonadota</taxon>
        <taxon>Alphaproteobacteria</taxon>
        <taxon>Hyphomicrobiales</taxon>
        <taxon>Methylobacteriaceae</taxon>
        <taxon>Methylobacterium</taxon>
    </lineage>
</organism>
<gene>
    <name evidence="1" type="ORF">DK427_05030</name>
</gene>
<accession>A0A2U8VP64</accession>
<dbReference type="OrthoDB" id="7996364at2"/>
<dbReference type="KEGG" id="meti:DK427_05030"/>
<reference evidence="1 2" key="1">
    <citation type="submission" date="2018-05" db="EMBL/GenBank/DDBJ databases">
        <title>Complete Genome Sequence of Methylobacterium sp. 17Sr1-43.</title>
        <authorList>
            <person name="Srinivasan S."/>
        </authorList>
    </citation>
    <scope>NUCLEOTIDE SEQUENCE [LARGE SCALE GENOMIC DNA]</scope>
    <source>
        <strain evidence="1 2">17Sr1-43</strain>
    </source>
</reference>
<sequence>MLGIEPAGHDQPSGWPYFVRRDAPVELGECPLHVATGIQRLADARLIAAAPDFAAGRLHLLTAPALGARDLEARTRGGGRGLGAVRTGRPSS</sequence>
<dbReference type="AlphaFoldDB" id="A0A2U8VP64"/>
<dbReference type="Proteomes" id="UP000246058">
    <property type="component" value="Chromosome"/>
</dbReference>
<dbReference type="EMBL" id="CP029551">
    <property type="protein sequence ID" value="AWN35182.1"/>
    <property type="molecule type" value="Genomic_DNA"/>
</dbReference>